<dbReference type="AlphaFoldDB" id="A0A151NHK7"/>
<proteinExistence type="predicted"/>
<evidence type="ECO:0000313" key="3">
    <source>
        <dbReference type="Proteomes" id="UP000050525"/>
    </source>
</evidence>
<comment type="caution">
    <text evidence="2">The sequence shown here is derived from an EMBL/GenBank/DDBJ whole genome shotgun (WGS) entry which is preliminary data.</text>
</comment>
<accession>A0A151NHK7</accession>
<gene>
    <name evidence="2" type="ORF">Y1Q_0024062</name>
</gene>
<evidence type="ECO:0000256" key="1">
    <source>
        <dbReference type="SAM" id="MobiDB-lite"/>
    </source>
</evidence>
<name>A0A151NHK7_ALLMI</name>
<dbReference type="eggNOG" id="KOG2302">
    <property type="taxonomic scope" value="Eukaryota"/>
</dbReference>
<feature type="region of interest" description="Disordered" evidence="1">
    <location>
        <begin position="46"/>
        <end position="86"/>
    </location>
</feature>
<keyword evidence="3" id="KW-1185">Reference proteome</keyword>
<dbReference type="Proteomes" id="UP000050525">
    <property type="component" value="Unassembled WGS sequence"/>
</dbReference>
<sequence>MALRGSVCSGWSLRKGFSFCANMAEYISHPSTWNLGTQPPHTSTLYPLEPMDLGVSEQQTPLEEPPSSPELGNDEDLNSPPDPDVPYPDLAPVVFFCLKQTTSPRNWCIKMVCNPYPFRAAAPPNLFALFYPMPPSAFVGCLTGQKDLMKDK</sequence>
<evidence type="ECO:0000313" key="2">
    <source>
        <dbReference type="EMBL" id="KYO36293.1"/>
    </source>
</evidence>
<dbReference type="STRING" id="8496.A0A151NHK7"/>
<protein>
    <submittedName>
        <fullName evidence="2">Voltage-dependent T-type calcium channel subunit alpha-1H-like</fullName>
    </submittedName>
</protein>
<reference evidence="2 3" key="1">
    <citation type="journal article" date="2012" name="Genome Biol.">
        <title>Sequencing three crocodilian genomes to illuminate the evolution of archosaurs and amniotes.</title>
        <authorList>
            <person name="St John J.A."/>
            <person name="Braun E.L."/>
            <person name="Isberg S.R."/>
            <person name="Miles L.G."/>
            <person name="Chong A.Y."/>
            <person name="Gongora J."/>
            <person name="Dalzell P."/>
            <person name="Moran C."/>
            <person name="Bed'hom B."/>
            <person name="Abzhanov A."/>
            <person name="Burgess S.C."/>
            <person name="Cooksey A.M."/>
            <person name="Castoe T.A."/>
            <person name="Crawford N.G."/>
            <person name="Densmore L.D."/>
            <person name="Drew J.C."/>
            <person name="Edwards S.V."/>
            <person name="Faircloth B.C."/>
            <person name="Fujita M.K."/>
            <person name="Greenwold M.J."/>
            <person name="Hoffmann F.G."/>
            <person name="Howard J.M."/>
            <person name="Iguchi T."/>
            <person name="Janes D.E."/>
            <person name="Khan S.Y."/>
            <person name="Kohno S."/>
            <person name="de Koning A.J."/>
            <person name="Lance S.L."/>
            <person name="McCarthy F.M."/>
            <person name="McCormack J.E."/>
            <person name="Merchant M.E."/>
            <person name="Peterson D.G."/>
            <person name="Pollock D.D."/>
            <person name="Pourmand N."/>
            <person name="Raney B.J."/>
            <person name="Roessler K.A."/>
            <person name="Sanford J.R."/>
            <person name="Sawyer R.H."/>
            <person name="Schmidt C.J."/>
            <person name="Triplett E.W."/>
            <person name="Tuberville T.D."/>
            <person name="Venegas-Anaya M."/>
            <person name="Howard J.T."/>
            <person name="Jarvis E.D."/>
            <person name="Guillette L.J.Jr."/>
            <person name="Glenn T.C."/>
            <person name="Green R.E."/>
            <person name="Ray D.A."/>
        </authorList>
    </citation>
    <scope>NUCLEOTIDE SEQUENCE [LARGE SCALE GENOMIC DNA]</scope>
    <source>
        <strain evidence="2">KSC_2009_1</strain>
    </source>
</reference>
<dbReference type="EMBL" id="AKHW03002956">
    <property type="protein sequence ID" value="KYO36293.1"/>
    <property type="molecule type" value="Genomic_DNA"/>
</dbReference>
<organism evidence="2 3">
    <name type="scientific">Alligator mississippiensis</name>
    <name type="common">American alligator</name>
    <dbReference type="NCBI Taxonomy" id="8496"/>
    <lineage>
        <taxon>Eukaryota</taxon>
        <taxon>Metazoa</taxon>
        <taxon>Chordata</taxon>
        <taxon>Craniata</taxon>
        <taxon>Vertebrata</taxon>
        <taxon>Euteleostomi</taxon>
        <taxon>Archelosauria</taxon>
        <taxon>Archosauria</taxon>
        <taxon>Crocodylia</taxon>
        <taxon>Alligatoridae</taxon>
        <taxon>Alligatorinae</taxon>
        <taxon>Alligator</taxon>
    </lineage>
</organism>